<evidence type="ECO:0000313" key="2">
    <source>
        <dbReference type="Proteomes" id="UP000814033"/>
    </source>
</evidence>
<keyword evidence="2" id="KW-1185">Reference proteome</keyword>
<sequence length="301" mass="31682">MDPFSQYLIFAEPYIELSAFDIDFDTNFVVPAASAISSPTLSSQTLPSPALSSHPSSTSYVSSVDGQEQQQPVDPWSPEWSPWADQELLQLLLNADAGPATSSWDDDEGLGAMAGDAELPVGHTAGPQAEDATALPASASRGATPPITGAMPPLTLPVPVPGNHSESPAPSSSTSAALHNEQPTDDAQTVSAGSSPPALALVPTSPPAHSPVSSSTSRSSSQAARKSRAHPYALMCQHCAFVQESGRKWDLARHVKTHAPVRKKFVCGRGGCEEVFSRRDAVRRHQKNANARCALAQDDDV</sequence>
<gene>
    <name evidence="1" type="ORF">FA95DRAFT_1573014</name>
</gene>
<reference evidence="1" key="2">
    <citation type="journal article" date="2022" name="New Phytol.">
        <title>Evolutionary transition to the ectomycorrhizal habit in the genomes of a hyperdiverse lineage of mushroom-forming fungi.</title>
        <authorList>
            <person name="Looney B."/>
            <person name="Miyauchi S."/>
            <person name="Morin E."/>
            <person name="Drula E."/>
            <person name="Courty P.E."/>
            <person name="Kohler A."/>
            <person name="Kuo A."/>
            <person name="LaButti K."/>
            <person name="Pangilinan J."/>
            <person name="Lipzen A."/>
            <person name="Riley R."/>
            <person name="Andreopoulos W."/>
            <person name="He G."/>
            <person name="Johnson J."/>
            <person name="Nolan M."/>
            <person name="Tritt A."/>
            <person name="Barry K.W."/>
            <person name="Grigoriev I.V."/>
            <person name="Nagy L.G."/>
            <person name="Hibbett D."/>
            <person name="Henrissat B."/>
            <person name="Matheny P.B."/>
            <person name="Labbe J."/>
            <person name="Martin F.M."/>
        </authorList>
    </citation>
    <scope>NUCLEOTIDE SEQUENCE</scope>
    <source>
        <strain evidence="1">FP105234-sp</strain>
    </source>
</reference>
<evidence type="ECO:0000313" key="1">
    <source>
        <dbReference type="EMBL" id="KAI0046662.1"/>
    </source>
</evidence>
<protein>
    <submittedName>
        <fullName evidence="1">Uncharacterized protein</fullName>
    </submittedName>
</protein>
<name>A0ACB8RS40_9AGAM</name>
<dbReference type="Proteomes" id="UP000814033">
    <property type="component" value="Unassembled WGS sequence"/>
</dbReference>
<reference evidence="1" key="1">
    <citation type="submission" date="2021-02" db="EMBL/GenBank/DDBJ databases">
        <authorList>
            <consortium name="DOE Joint Genome Institute"/>
            <person name="Ahrendt S."/>
            <person name="Looney B.P."/>
            <person name="Miyauchi S."/>
            <person name="Morin E."/>
            <person name="Drula E."/>
            <person name="Courty P.E."/>
            <person name="Chicoki N."/>
            <person name="Fauchery L."/>
            <person name="Kohler A."/>
            <person name="Kuo A."/>
            <person name="Labutti K."/>
            <person name="Pangilinan J."/>
            <person name="Lipzen A."/>
            <person name="Riley R."/>
            <person name="Andreopoulos W."/>
            <person name="He G."/>
            <person name="Johnson J."/>
            <person name="Barry K.W."/>
            <person name="Grigoriev I.V."/>
            <person name="Nagy L."/>
            <person name="Hibbett D."/>
            <person name="Henrissat B."/>
            <person name="Matheny P.B."/>
            <person name="Labbe J."/>
            <person name="Martin F."/>
        </authorList>
    </citation>
    <scope>NUCLEOTIDE SEQUENCE</scope>
    <source>
        <strain evidence="1">FP105234-sp</strain>
    </source>
</reference>
<accession>A0ACB8RS40</accession>
<dbReference type="EMBL" id="MU275920">
    <property type="protein sequence ID" value="KAI0046662.1"/>
    <property type="molecule type" value="Genomic_DNA"/>
</dbReference>
<comment type="caution">
    <text evidence="1">The sequence shown here is derived from an EMBL/GenBank/DDBJ whole genome shotgun (WGS) entry which is preliminary data.</text>
</comment>
<proteinExistence type="predicted"/>
<organism evidence="1 2">
    <name type="scientific">Auriscalpium vulgare</name>
    <dbReference type="NCBI Taxonomy" id="40419"/>
    <lineage>
        <taxon>Eukaryota</taxon>
        <taxon>Fungi</taxon>
        <taxon>Dikarya</taxon>
        <taxon>Basidiomycota</taxon>
        <taxon>Agaricomycotina</taxon>
        <taxon>Agaricomycetes</taxon>
        <taxon>Russulales</taxon>
        <taxon>Auriscalpiaceae</taxon>
        <taxon>Auriscalpium</taxon>
    </lineage>
</organism>